<protein>
    <submittedName>
        <fullName evidence="1">Uncharacterized protein</fullName>
    </submittedName>
</protein>
<organism evidence="1 2">
    <name type="scientific">Acetivibrio thermocellus AD2</name>
    <dbReference type="NCBI Taxonomy" id="1138384"/>
    <lineage>
        <taxon>Bacteria</taxon>
        <taxon>Bacillati</taxon>
        <taxon>Bacillota</taxon>
        <taxon>Clostridia</taxon>
        <taxon>Eubacteriales</taxon>
        <taxon>Oscillospiraceae</taxon>
        <taxon>Acetivibrio</taxon>
    </lineage>
</organism>
<proteinExistence type="predicted"/>
<comment type="caution">
    <text evidence="1">The sequence shown here is derived from an EMBL/GenBank/DDBJ whole genome shotgun (WGS) entry which is preliminary data.</text>
</comment>
<dbReference type="GeneID" id="93968716"/>
<sequence>MRETGIEQRNEDSFLESKMLDLTAKEYELLELFVDSMSCSEMNP</sequence>
<dbReference type="RefSeq" id="WP_003517309.1">
    <property type="nucleotide sequence ID" value="NZ_CP013828.1"/>
</dbReference>
<dbReference type="AlphaFoldDB" id="A0AB36TJG5"/>
<dbReference type="EMBL" id="PDBW01000001">
    <property type="protein sequence ID" value="PFH03650.1"/>
    <property type="molecule type" value="Genomic_DNA"/>
</dbReference>
<name>A0AB36TJG5_ACETH</name>
<reference evidence="1 2" key="1">
    <citation type="submission" date="2017-09" db="EMBL/GenBank/DDBJ databases">
        <title>Evaluation of Pacific Biosciences Sequencing Technology to Finishing C. thermocellum Genome Sequences.</title>
        <authorList>
            <person name="Brown S."/>
        </authorList>
    </citation>
    <scope>NUCLEOTIDE SEQUENCE [LARGE SCALE GENOMIC DNA]</scope>
    <source>
        <strain evidence="1 2">AD2</strain>
    </source>
</reference>
<dbReference type="Proteomes" id="UP000223596">
    <property type="component" value="Unassembled WGS sequence"/>
</dbReference>
<evidence type="ECO:0000313" key="1">
    <source>
        <dbReference type="EMBL" id="PFH03650.1"/>
    </source>
</evidence>
<evidence type="ECO:0000313" key="2">
    <source>
        <dbReference type="Proteomes" id="UP000223596"/>
    </source>
</evidence>
<accession>A0AB36TJG5</accession>
<gene>
    <name evidence="1" type="ORF">M972_112462</name>
</gene>